<keyword evidence="1" id="KW-1185">Reference proteome</keyword>
<dbReference type="RefSeq" id="XP_056863537.1">
    <property type="nucleotide sequence ID" value="XM_057007557.1"/>
</dbReference>
<accession>A0A9W3DIC3</accession>
<organism evidence="1 2">
    <name type="scientific">Raphanus sativus</name>
    <name type="common">Radish</name>
    <name type="synonym">Raphanus raphanistrum var. sativus</name>
    <dbReference type="NCBI Taxonomy" id="3726"/>
    <lineage>
        <taxon>Eukaryota</taxon>
        <taxon>Viridiplantae</taxon>
        <taxon>Streptophyta</taxon>
        <taxon>Embryophyta</taxon>
        <taxon>Tracheophyta</taxon>
        <taxon>Spermatophyta</taxon>
        <taxon>Magnoliopsida</taxon>
        <taxon>eudicotyledons</taxon>
        <taxon>Gunneridae</taxon>
        <taxon>Pentapetalae</taxon>
        <taxon>rosids</taxon>
        <taxon>malvids</taxon>
        <taxon>Brassicales</taxon>
        <taxon>Brassicaceae</taxon>
        <taxon>Brassiceae</taxon>
        <taxon>Raphanus</taxon>
    </lineage>
</organism>
<dbReference type="AlphaFoldDB" id="A0A9W3DIC3"/>
<gene>
    <name evidence="2" type="primary">LOC130510862</name>
</gene>
<proteinExistence type="predicted"/>
<evidence type="ECO:0000313" key="1">
    <source>
        <dbReference type="Proteomes" id="UP000504610"/>
    </source>
</evidence>
<sequence>MASSYHGEPQEEEDTFEYHIQDDFDASILTPAQLVMLYELQKEYPGSAKTSLARRIRLELIKDRAELEGREVTKYEFNVAYDLKEVMDWAPPLQLEEMASSYHGEPQEEEDTFEYHIQDDFDASILTPSTTCDVI</sequence>
<dbReference type="GeneID" id="130510862"/>
<protein>
    <submittedName>
        <fullName evidence="2">Uncharacterized protein LOC130510862 isoform X1</fullName>
    </submittedName>
</protein>
<evidence type="ECO:0000313" key="2">
    <source>
        <dbReference type="RefSeq" id="XP_056863537.1"/>
    </source>
</evidence>
<reference evidence="2" key="2">
    <citation type="submission" date="2025-08" db="UniProtKB">
        <authorList>
            <consortium name="RefSeq"/>
        </authorList>
    </citation>
    <scope>IDENTIFICATION</scope>
    <source>
        <tissue evidence="2">Leaf</tissue>
    </source>
</reference>
<dbReference type="KEGG" id="rsz:130510862"/>
<dbReference type="Proteomes" id="UP000504610">
    <property type="component" value="Chromosome 4"/>
</dbReference>
<name>A0A9W3DIC3_RAPSA</name>
<reference evidence="1" key="1">
    <citation type="journal article" date="2019" name="Database">
        <title>The radish genome database (RadishGD): an integrated information resource for radish genomics.</title>
        <authorList>
            <person name="Yu H.J."/>
            <person name="Baek S."/>
            <person name="Lee Y.J."/>
            <person name="Cho A."/>
            <person name="Mun J.H."/>
        </authorList>
    </citation>
    <scope>NUCLEOTIDE SEQUENCE [LARGE SCALE GENOMIC DNA]</scope>
    <source>
        <strain evidence="1">cv. WK10039</strain>
    </source>
</reference>